<dbReference type="OrthoDB" id="107120at2759"/>
<organism evidence="1 2">
    <name type="scientific">Phytophthora nicotianae</name>
    <name type="common">Potato buckeye rot agent</name>
    <name type="synonym">Phytophthora parasitica</name>
    <dbReference type="NCBI Taxonomy" id="4792"/>
    <lineage>
        <taxon>Eukaryota</taxon>
        <taxon>Sar</taxon>
        <taxon>Stramenopiles</taxon>
        <taxon>Oomycota</taxon>
        <taxon>Peronosporomycetes</taxon>
        <taxon>Peronosporales</taxon>
        <taxon>Peronosporaceae</taxon>
        <taxon>Phytophthora</taxon>
    </lineage>
</organism>
<reference evidence="1 2" key="1">
    <citation type="submission" date="2015-11" db="EMBL/GenBank/DDBJ databases">
        <title>Genomes and virulence difference between two physiological races of Phytophthora nicotianae.</title>
        <authorList>
            <person name="Liu H."/>
            <person name="Ma X."/>
            <person name="Yu H."/>
            <person name="Fang D."/>
            <person name="Li Y."/>
            <person name="Wang X."/>
            <person name="Wang W."/>
            <person name="Dong Y."/>
            <person name="Xiao B."/>
        </authorList>
    </citation>
    <scope>NUCLEOTIDE SEQUENCE [LARGE SCALE GENOMIC DNA]</scope>
    <source>
        <strain evidence="2">race 0</strain>
    </source>
</reference>
<evidence type="ECO:0000313" key="2">
    <source>
        <dbReference type="Proteomes" id="UP000052943"/>
    </source>
</evidence>
<evidence type="ECO:0000313" key="1">
    <source>
        <dbReference type="EMBL" id="KUF83360.1"/>
    </source>
</evidence>
<protein>
    <submittedName>
        <fullName evidence="1">Uncharacterized protein</fullName>
    </submittedName>
</protein>
<comment type="caution">
    <text evidence="1">The sequence shown here is derived from an EMBL/GenBank/DDBJ whole genome shotgun (WGS) entry which is preliminary data.</text>
</comment>
<accession>A0A0W8CGS5</accession>
<name>A0A0W8CGS5_PHYNI</name>
<dbReference type="Proteomes" id="UP000052943">
    <property type="component" value="Unassembled WGS sequence"/>
</dbReference>
<dbReference type="EMBL" id="LNFO01003290">
    <property type="protein sequence ID" value="KUF83360.1"/>
    <property type="molecule type" value="Genomic_DNA"/>
</dbReference>
<dbReference type="AlphaFoldDB" id="A0A0W8CGS5"/>
<sequence>MNSMSTLILTTQDAMAVIGTGVGGSPINFVTQNVSSGSGSSEESDGANDVEVVKSGYQIVDVSGAQACGGEGFNYSRFWVEPIPDGNTTKLNCVPGYRCEVEESSPIFWCKEYALPLNGKCGGYLFYTLFKCIDGTSCTIGPVRYEPRCIPVDKVSPSVVNEHT</sequence>
<gene>
    <name evidence="1" type="ORF">AM587_10012623</name>
</gene>
<proteinExistence type="predicted"/>